<keyword evidence="2" id="KW-0812">Transmembrane</keyword>
<feature type="transmembrane region" description="Helical" evidence="2">
    <location>
        <begin position="136"/>
        <end position="154"/>
    </location>
</feature>
<feature type="region of interest" description="Disordered" evidence="1">
    <location>
        <begin position="343"/>
        <end position="389"/>
    </location>
</feature>
<protein>
    <submittedName>
        <fullName evidence="3">Uncharacterized protein</fullName>
    </submittedName>
</protein>
<reference evidence="3 4" key="1">
    <citation type="submission" date="2019-08" db="EMBL/GenBank/DDBJ databases">
        <authorList>
            <person name="Dong K."/>
        </authorList>
    </citation>
    <scope>NUCLEOTIDE SEQUENCE [LARGE SCALE GENOMIC DNA]</scope>
    <source>
        <strain evidence="3 4">K-1</strain>
    </source>
</reference>
<gene>
    <name evidence="3" type="ORF">FVP74_00835</name>
</gene>
<feature type="transmembrane region" description="Helical" evidence="2">
    <location>
        <begin position="243"/>
        <end position="262"/>
    </location>
</feature>
<evidence type="ECO:0000313" key="4">
    <source>
        <dbReference type="Proteomes" id="UP000321949"/>
    </source>
</evidence>
<comment type="caution">
    <text evidence="3">The sequence shown here is derived from an EMBL/GenBank/DDBJ whole genome shotgun (WGS) entry which is preliminary data.</text>
</comment>
<feature type="transmembrane region" description="Helical" evidence="2">
    <location>
        <begin position="48"/>
        <end position="70"/>
    </location>
</feature>
<name>A0A5C8I6F3_9MICO</name>
<evidence type="ECO:0000256" key="2">
    <source>
        <dbReference type="SAM" id="Phobius"/>
    </source>
</evidence>
<feature type="compositionally biased region" description="Low complexity" evidence="1">
    <location>
        <begin position="363"/>
        <end position="372"/>
    </location>
</feature>
<dbReference type="AlphaFoldDB" id="A0A5C8I6F3"/>
<evidence type="ECO:0000313" key="3">
    <source>
        <dbReference type="EMBL" id="TXK15007.1"/>
    </source>
</evidence>
<sequence length="389" mass="40022">MPTSPRIRPVRSSSAPTRSIARALAMVAAFAVLLGVFQIALARPDGPGLATMCALTAAFWLYVGVGVLAWQRRPSNPMGFLLVWAGLMLYLGTVANTGIPVLVGLGAVCATLALPAVLHLLLAFPSGRLAPGAARAIVVVAYLNSTVVQAPLYLCDPDGPFPLFAVVDAPALVGAARALQIGAGAIVTAATAVILVRRLRAADAGHRRVLVPLFSYGVLAVILIQATGYLLKGLLGVDPLVAFHIQLAVVSGVPVAFGLGMLRGGFARVGEVEELGTWLGSAPATRASLVTALSRTLGDPSLSLAFWAETTGEYVDAEGAPVPGPAAHRGWLRMPTCIGACRPSSNTSSGPDPAQVRHRGEVASPAASAASAARRRARSRAAWTTSNTA</sequence>
<dbReference type="OrthoDB" id="5242012at2"/>
<feature type="transmembrane region" description="Helical" evidence="2">
    <location>
        <begin position="77"/>
        <end position="95"/>
    </location>
</feature>
<feature type="transmembrane region" description="Helical" evidence="2">
    <location>
        <begin position="101"/>
        <end position="124"/>
    </location>
</feature>
<keyword evidence="2" id="KW-0472">Membrane</keyword>
<feature type="transmembrane region" description="Helical" evidence="2">
    <location>
        <begin position="20"/>
        <end position="42"/>
    </location>
</feature>
<dbReference type="Proteomes" id="UP000321949">
    <property type="component" value="Unassembled WGS sequence"/>
</dbReference>
<proteinExistence type="predicted"/>
<keyword evidence="4" id="KW-1185">Reference proteome</keyword>
<feature type="transmembrane region" description="Helical" evidence="2">
    <location>
        <begin position="174"/>
        <end position="197"/>
    </location>
</feature>
<accession>A0A5C8I6F3</accession>
<organism evidence="3 4">
    <name type="scientific">Microbacterium saccharophilum</name>
    <dbReference type="NCBI Taxonomy" id="1213358"/>
    <lineage>
        <taxon>Bacteria</taxon>
        <taxon>Bacillati</taxon>
        <taxon>Actinomycetota</taxon>
        <taxon>Actinomycetes</taxon>
        <taxon>Micrococcales</taxon>
        <taxon>Microbacteriaceae</taxon>
        <taxon>Microbacterium</taxon>
    </lineage>
</organism>
<dbReference type="RefSeq" id="WP_147049831.1">
    <property type="nucleotide sequence ID" value="NZ_BKAH01000003.1"/>
</dbReference>
<evidence type="ECO:0000256" key="1">
    <source>
        <dbReference type="SAM" id="MobiDB-lite"/>
    </source>
</evidence>
<keyword evidence="2" id="KW-1133">Transmembrane helix</keyword>
<feature type="transmembrane region" description="Helical" evidence="2">
    <location>
        <begin position="209"/>
        <end position="231"/>
    </location>
</feature>
<dbReference type="EMBL" id="VRSX01000001">
    <property type="protein sequence ID" value="TXK15007.1"/>
    <property type="molecule type" value="Genomic_DNA"/>
</dbReference>